<comment type="caution">
    <text evidence="2">The sequence shown here is derived from an EMBL/GenBank/DDBJ whole genome shotgun (WGS) entry which is preliminary data.</text>
</comment>
<feature type="compositionally biased region" description="Basic and acidic residues" evidence="1">
    <location>
        <begin position="43"/>
        <end position="52"/>
    </location>
</feature>
<keyword evidence="3" id="KW-1185">Reference proteome</keyword>
<dbReference type="EMBL" id="JANPWB010000011">
    <property type="protein sequence ID" value="KAJ1124648.1"/>
    <property type="molecule type" value="Genomic_DNA"/>
</dbReference>
<feature type="region of interest" description="Disordered" evidence="1">
    <location>
        <begin position="77"/>
        <end position="161"/>
    </location>
</feature>
<proteinExistence type="predicted"/>
<reference evidence="2" key="1">
    <citation type="journal article" date="2022" name="bioRxiv">
        <title>Sequencing and chromosome-scale assembly of the giantPleurodeles waltlgenome.</title>
        <authorList>
            <person name="Brown T."/>
            <person name="Elewa A."/>
            <person name="Iarovenko S."/>
            <person name="Subramanian E."/>
            <person name="Araus A.J."/>
            <person name="Petzold A."/>
            <person name="Susuki M."/>
            <person name="Suzuki K.-i.T."/>
            <person name="Hayashi T."/>
            <person name="Toyoda A."/>
            <person name="Oliveira C."/>
            <person name="Osipova E."/>
            <person name="Leigh N.D."/>
            <person name="Simon A."/>
            <person name="Yun M.H."/>
        </authorList>
    </citation>
    <scope>NUCLEOTIDE SEQUENCE</scope>
    <source>
        <strain evidence="2">20211129_DDA</strain>
        <tissue evidence="2">Liver</tissue>
    </source>
</reference>
<organism evidence="2 3">
    <name type="scientific">Pleurodeles waltl</name>
    <name type="common">Iberian ribbed newt</name>
    <dbReference type="NCBI Taxonomy" id="8319"/>
    <lineage>
        <taxon>Eukaryota</taxon>
        <taxon>Metazoa</taxon>
        <taxon>Chordata</taxon>
        <taxon>Craniata</taxon>
        <taxon>Vertebrata</taxon>
        <taxon>Euteleostomi</taxon>
        <taxon>Amphibia</taxon>
        <taxon>Batrachia</taxon>
        <taxon>Caudata</taxon>
        <taxon>Salamandroidea</taxon>
        <taxon>Salamandridae</taxon>
        <taxon>Pleurodelinae</taxon>
        <taxon>Pleurodeles</taxon>
    </lineage>
</organism>
<evidence type="ECO:0000313" key="2">
    <source>
        <dbReference type="EMBL" id="KAJ1124648.1"/>
    </source>
</evidence>
<feature type="compositionally biased region" description="Basic residues" evidence="1">
    <location>
        <begin position="113"/>
        <end position="123"/>
    </location>
</feature>
<feature type="region of interest" description="Disordered" evidence="1">
    <location>
        <begin position="1"/>
        <end position="64"/>
    </location>
</feature>
<accession>A0AAV7PFZ6</accession>
<dbReference type="AlphaFoldDB" id="A0AAV7PFZ6"/>
<protein>
    <submittedName>
        <fullName evidence="2">Uncharacterized protein</fullName>
    </submittedName>
</protein>
<evidence type="ECO:0000313" key="3">
    <source>
        <dbReference type="Proteomes" id="UP001066276"/>
    </source>
</evidence>
<sequence>MADSQYVSRVKHRGVAKPAMESDVRRDSGTPGSWVDLAEQEATDERQRKEARGGAAEGHTRAGCRLWAAVTTRRTQLPEIIDTDTPGTWGDLAEREATGIQQSKEARGGAAKGRTRAGCRPRTQRGAPGHPRLEIPAPQGPGGTPQNEKQWAHSREERSAK</sequence>
<name>A0AAV7PFZ6_PLEWA</name>
<evidence type="ECO:0000256" key="1">
    <source>
        <dbReference type="SAM" id="MobiDB-lite"/>
    </source>
</evidence>
<gene>
    <name evidence="2" type="ORF">NDU88_003097</name>
</gene>
<feature type="compositionally biased region" description="Basic and acidic residues" evidence="1">
    <location>
        <begin position="150"/>
        <end position="161"/>
    </location>
</feature>
<dbReference type="Proteomes" id="UP001066276">
    <property type="component" value="Chromosome 7"/>
</dbReference>